<dbReference type="STRING" id="512565.AMIS_75480"/>
<dbReference type="PROSITE" id="PS50817">
    <property type="entry name" value="INTEIN_N_TER"/>
    <property type="match status" value="1"/>
</dbReference>
<evidence type="ECO:0000256" key="1">
    <source>
        <dbReference type="ARBA" id="ARBA00022723"/>
    </source>
</evidence>
<keyword evidence="1" id="KW-0479">Metal-binding</keyword>
<dbReference type="InterPro" id="IPR003587">
    <property type="entry name" value="Hint_dom_N"/>
</dbReference>
<dbReference type="GO" id="GO:0046872">
    <property type="term" value="F:metal ion binding"/>
    <property type="evidence" value="ECO:0007669"/>
    <property type="project" value="UniProtKB-KW"/>
</dbReference>
<evidence type="ECO:0000313" key="7">
    <source>
        <dbReference type="EMBL" id="BAL92768.1"/>
    </source>
</evidence>
<dbReference type="eggNOG" id="COG1533">
    <property type="taxonomic scope" value="Bacteria"/>
</dbReference>
<protein>
    <submittedName>
        <fullName evidence="7">Uncharacterized protein</fullName>
    </submittedName>
</protein>
<dbReference type="InterPro" id="IPR006141">
    <property type="entry name" value="Intein_N"/>
</dbReference>
<dbReference type="SUPFAM" id="SSF51294">
    <property type="entry name" value="Hedgehog/intein (Hint) domain"/>
    <property type="match status" value="1"/>
</dbReference>
<dbReference type="RefSeq" id="WP_014447652.1">
    <property type="nucleotide sequence ID" value="NC_017093.1"/>
</dbReference>
<dbReference type="PANTHER" id="PTHR43432:SF3">
    <property type="entry name" value="SLR0285 PROTEIN"/>
    <property type="match status" value="1"/>
</dbReference>
<dbReference type="GO" id="GO:0003824">
    <property type="term" value="F:catalytic activity"/>
    <property type="evidence" value="ECO:0007669"/>
    <property type="project" value="InterPro"/>
</dbReference>
<dbReference type="PATRIC" id="fig|512565.3.peg.7558"/>
<dbReference type="NCBIfam" id="NF038136">
    <property type="entry name" value="rSAM_Rv_intein"/>
    <property type="match status" value="1"/>
</dbReference>
<organism evidence="7 8">
    <name type="scientific">Actinoplanes missouriensis (strain ATCC 14538 / DSM 43046 / CBS 188.64 / JCM 3121 / NBRC 102363 / NCIMB 12654 / NRRL B-3342 / UNCC 431)</name>
    <dbReference type="NCBI Taxonomy" id="512565"/>
    <lineage>
        <taxon>Bacteria</taxon>
        <taxon>Bacillati</taxon>
        <taxon>Actinomycetota</taxon>
        <taxon>Actinomycetes</taxon>
        <taxon>Micromonosporales</taxon>
        <taxon>Micromonosporaceae</taxon>
        <taxon>Actinoplanes</taxon>
    </lineage>
</organism>
<dbReference type="CDD" id="cd00081">
    <property type="entry name" value="Hint"/>
    <property type="match status" value="1"/>
</dbReference>
<dbReference type="Gene3D" id="2.170.16.10">
    <property type="entry name" value="Hedgehog/Intein (Hint) domain"/>
    <property type="match status" value="1"/>
</dbReference>
<dbReference type="InterPro" id="IPR036844">
    <property type="entry name" value="Hint_dom_sf"/>
</dbReference>
<dbReference type="PANTHER" id="PTHR43432">
    <property type="entry name" value="SLR0285 PROTEIN"/>
    <property type="match status" value="1"/>
</dbReference>
<keyword evidence="8" id="KW-1185">Reference proteome</keyword>
<dbReference type="SMART" id="SM00306">
    <property type="entry name" value="HintN"/>
    <property type="match status" value="1"/>
</dbReference>
<dbReference type="HOGENOM" id="CLU_015525_3_0_11"/>
<dbReference type="InterPro" id="IPR058240">
    <property type="entry name" value="rSAM_sf"/>
</dbReference>
<feature type="region of interest" description="Disordered" evidence="4">
    <location>
        <begin position="652"/>
        <end position="715"/>
    </location>
</feature>
<evidence type="ECO:0000256" key="3">
    <source>
        <dbReference type="ARBA" id="ARBA00023014"/>
    </source>
</evidence>
<dbReference type="InterPro" id="IPR007197">
    <property type="entry name" value="rSAM"/>
</dbReference>
<evidence type="ECO:0000256" key="2">
    <source>
        <dbReference type="ARBA" id="ARBA00023004"/>
    </source>
</evidence>
<dbReference type="SUPFAM" id="SSF102114">
    <property type="entry name" value="Radical SAM enzymes"/>
    <property type="match status" value="1"/>
</dbReference>
<dbReference type="AlphaFoldDB" id="I0HID1"/>
<gene>
    <name evidence="7" type="ordered locus">AMIS_75480</name>
</gene>
<name>I0HID1_ACTM4</name>
<dbReference type="EMBL" id="AP012319">
    <property type="protein sequence ID" value="BAL92768.1"/>
    <property type="molecule type" value="Genomic_DNA"/>
</dbReference>
<feature type="domain" description="Hint" evidence="6">
    <location>
        <begin position="83"/>
        <end position="179"/>
    </location>
</feature>
<accession>I0HID1</accession>
<dbReference type="NCBIfam" id="NF038135">
    <property type="entry name" value="rSAM_Rv2578c"/>
    <property type="match status" value="1"/>
</dbReference>
<feature type="compositionally biased region" description="Polar residues" evidence="4">
    <location>
        <begin position="674"/>
        <end position="690"/>
    </location>
</feature>
<evidence type="ECO:0000259" key="6">
    <source>
        <dbReference type="SMART" id="SM00306"/>
    </source>
</evidence>
<feature type="region of interest" description="Disordered" evidence="4">
    <location>
        <begin position="296"/>
        <end position="332"/>
    </location>
</feature>
<evidence type="ECO:0000313" key="8">
    <source>
        <dbReference type="Proteomes" id="UP000007882"/>
    </source>
</evidence>
<dbReference type="InterPro" id="IPR003586">
    <property type="entry name" value="Hint_dom_C"/>
</dbReference>
<keyword evidence="2" id="KW-0408">Iron</keyword>
<dbReference type="InterPro" id="IPR040086">
    <property type="entry name" value="MJ0683-like"/>
</dbReference>
<feature type="compositionally biased region" description="Low complexity" evidence="4">
    <location>
        <begin position="311"/>
        <end position="330"/>
    </location>
</feature>
<proteinExistence type="predicted"/>
<reference evidence="7 8" key="1">
    <citation type="submission" date="2012-02" db="EMBL/GenBank/DDBJ databases">
        <title>Complete genome sequence of Actinoplanes missouriensis 431 (= NBRC 102363).</title>
        <authorList>
            <person name="Ohnishi Y."/>
            <person name="Ishikawa J."/>
            <person name="Sekine M."/>
            <person name="Hosoyama A."/>
            <person name="Harada T."/>
            <person name="Narita H."/>
            <person name="Hata T."/>
            <person name="Konno Y."/>
            <person name="Tutikane K."/>
            <person name="Fujita N."/>
            <person name="Horinouchi S."/>
            <person name="Hayakawa M."/>
        </authorList>
    </citation>
    <scope>NUCLEOTIDE SEQUENCE [LARGE SCALE GENOMIC DNA]</scope>
    <source>
        <strain evidence="8">ATCC 14538 / DSM 43046 / CBS 188.64 / JCM 3121 / NBRC 102363 / NCIMB 12654 / NRRL B-3342 / UNCC 431</strain>
    </source>
</reference>
<evidence type="ECO:0000259" key="5">
    <source>
        <dbReference type="SMART" id="SM00305"/>
    </source>
</evidence>
<dbReference type="InterPro" id="IPR030934">
    <property type="entry name" value="Intein_C"/>
</dbReference>
<dbReference type="Proteomes" id="UP000007882">
    <property type="component" value="Chromosome"/>
</dbReference>
<dbReference type="KEGG" id="ams:AMIS_75480"/>
<dbReference type="GO" id="GO:0051536">
    <property type="term" value="F:iron-sulfur cluster binding"/>
    <property type="evidence" value="ECO:0007669"/>
    <property type="project" value="UniProtKB-KW"/>
</dbReference>
<dbReference type="Pfam" id="PF04055">
    <property type="entry name" value="Radical_SAM"/>
    <property type="match status" value="1"/>
</dbReference>
<dbReference type="Gene3D" id="3.80.30.30">
    <property type="match status" value="1"/>
</dbReference>
<feature type="domain" description="Hint" evidence="5">
    <location>
        <begin position="379"/>
        <end position="424"/>
    </location>
</feature>
<sequence length="715" mass="77085">MRWSHLSAPPDDESLLSRAVPAAPPLPLALPGATVRTFDTPGFAGMTFYEVRAKSLINRVPGQSRVPFEWTVNPYRGCSHACTYCLAGDTPILLADGSTRPLAEIRPGDAVMGTMGAGPHRRYVPTTVLDHWATSKPAFRVTLSDGTRLVSSGDHRFLTDRGWRHVSPTEAHLPALAVGDLMFGVGRFAEPPKESPDYRTGFLCGLVRGDASGGGTAREGDAWVRADGYLDDIPLTEALRWPEMPTGEWFRGFLAGAFSAVGHTERLAVVFTSDDPVYLGRVAEALSHLGLATRRPVHAGRGRSGAGGSGTSTSGRTSSGISTSGRASSGVSNACRGSAGLAGGGPDRVETERHLEAALRFRHMTGASSAPLDASGVGVRANRRLTVVDIEDLGLTLPLFDISTGTGDFIADGVVSHNCFARNTHTYLDLDSGHDFDTRIVVKVNAGDLIRRELADRRWSGAPIAMGTNVDVYQRAEGRYRLMPEILAALRDHANPFSILTKGTLILRDLDLLRQAAEVTRVALSYSVGFVDERVWRSAEPGTPSPSRRLDAIRRLTDAGFSIGVLMAPILPGLTDTEESIDETVAAIAASGATSVAPLPLHLRPGAREWYASWIAREHPHLLPRYRELFGKGSYSRRAYQDEVTARVRMAARRHGLHRPDTVQARRLTEPSQHDSAQTRPLTEPSQPDSAQARPRRGPEPSPGGGSRADQLTLL</sequence>
<dbReference type="GO" id="GO:0016539">
    <property type="term" value="P:intein-mediated protein splicing"/>
    <property type="evidence" value="ECO:0007669"/>
    <property type="project" value="InterPro"/>
</dbReference>
<evidence type="ECO:0000256" key="4">
    <source>
        <dbReference type="SAM" id="MobiDB-lite"/>
    </source>
</evidence>
<keyword evidence="3" id="KW-0411">Iron-sulfur</keyword>
<dbReference type="PROSITE" id="PS50818">
    <property type="entry name" value="INTEIN_C_TER"/>
    <property type="match status" value="1"/>
</dbReference>
<dbReference type="SMART" id="SM00305">
    <property type="entry name" value="HintC"/>
    <property type="match status" value="1"/>
</dbReference>